<evidence type="ECO:0000313" key="4">
    <source>
        <dbReference type="Proteomes" id="UP000077881"/>
    </source>
</evidence>
<keyword evidence="4" id="KW-1185">Reference proteome</keyword>
<proteinExistence type="predicted"/>
<reference evidence="1 3" key="2">
    <citation type="submission" date="2015-06" db="EMBL/GenBank/DDBJ databases">
        <title>Genome sequencing project of Bacillus galactosidilyticus PL133.</title>
        <authorList>
            <person name="Gaiero J."/>
            <person name="Nicol R."/>
            <person name="Habash M."/>
        </authorList>
    </citation>
    <scope>NUCLEOTIDE SEQUENCE [LARGE SCALE GENOMIC DNA]</scope>
    <source>
        <strain evidence="1 3">PL133</strain>
    </source>
</reference>
<dbReference type="Proteomes" id="UP000053881">
    <property type="component" value="Unassembled WGS sequence"/>
</dbReference>
<dbReference type="Proteomes" id="UP000077881">
    <property type="component" value="Unassembled WGS sequence"/>
</dbReference>
<protein>
    <submittedName>
        <fullName evidence="1">Uncharacterized protein</fullName>
    </submittedName>
</protein>
<accession>A0A0Q9YDT7</accession>
<reference evidence="2 4" key="1">
    <citation type="submission" date="2015-05" db="EMBL/GenBank/DDBJ databases">
        <title>Comparison of genome.</title>
        <authorList>
            <person name="Zheng Z."/>
            <person name="Sun M."/>
        </authorList>
    </citation>
    <scope>NUCLEOTIDE SEQUENCE [LARGE SCALE GENOMIC DNA]</scope>
    <source>
        <strain evidence="2 4">G25-74</strain>
    </source>
</reference>
<evidence type="ECO:0000313" key="3">
    <source>
        <dbReference type="Proteomes" id="UP000053881"/>
    </source>
</evidence>
<comment type="caution">
    <text evidence="1">The sequence shown here is derived from an EMBL/GenBank/DDBJ whole genome shotgun (WGS) entry which is preliminary data.</text>
</comment>
<evidence type="ECO:0000313" key="2">
    <source>
        <dbReference type="EMBL" id="OAK75336.1"/>
    </source>
</evidence>
<dbReference type="EMBL" id="LGPB01000055">
    <property type="protein sequence ID" value="KRG14951.1"/>
    <property type="molecule type" value="Genomic_DNA"/>
</dbReference>
<dbReference type="Pfam" id="PF14038">
    <property type="entry name" value="YqzE"/>
    <property type="match status" value="1"/>
</dbReference>
<dbReference type="RefSeq" id="WP_057983232.1">
    <property type="nucleotide sequence ID" value="NZ_JAGGKH010000006.1"/>
</dbReference>
<dbReference type="AlphaFoldDB" id="A0A0Q9YDT7"/>
<dbReference type="PATRIC" id="fig|217031.4.peg.1784"/>
<dbReference type="InterPro" id="IPR025622">
    <property type="entry name" value="YqzE"/>
</dbReference>
<name>A0A0Q9YDT7_9BACI</name>
<dbReference type="EMBL" id="LDJR01000014">
    <property type="protein sequence ID" value="OAK75336.1"/>
    <property type="molecule type" value="Genomic_DNA"/>
</dbReference>
<organism evidence="1 3">
    <name type="scientific">Lederbergia galactosidilytica</name>
    <dbReference type="NCBI Taxonomy" id="217031"/>
    <lineage>
        <taxon>Bacteria</taxon>
        <taxon>Bacillati</taxon>
        <taxon>Bacillota</taxon>
        <taxon>Bacilli</taxon>
        <taxon>Bacillales</taxon>
        <taxon>Bacillaceae</taxon>
        <taxon>Lederbergia</taxon>
    </lineage>
</organism>
<sequence length="85" mass="10447">MFANSIGYTFYKGMIFQKVVPNCREVKAMSFDDYMRYMTETFIKHFERPKAERKQIRLKRKEASPPKLYQWFGLMPYSIRMIFKR</sequence>
<evidence type="ECO:0000313" key="1">
    <source>
        <dbReference type="EMBL" id="KRG14951.1"/>
    </source>
</evidence>
<gene>
    <name evidence="2" type="ORF">ABB05_03070</name>
    <name evidence="1" type="ORF">ACA29_05310</name>
</gene>
<dbReference type="STRING" id="217031.ABB05_03070"/>